<evidence type="ECO:0000256" key="1">
    <source>
        <dbReference type="ARBA" id="ARBA00006218"/>
    </source>
</evidence>
<reference evidence="4" key="2">
    <citation type="submission" date="2013-12" db="EMBL/GenBank/DDBJ databases">
        <title>Evolution of pathogenesis and genome organization in the Tremellales.</title>
        <authorList>
            <person name="Cuomo C."/>
            <person name="Litvintseva A."/>
            <person name="Heitman J."/>
            <person name="Chen Y."/>
            <person name="Sun S."/>
            <person name="Springer D."/>
            <person name="Dromer F."/>
            <person name="Young S."/>
            <person name="Zeng Q."/>
            <person name="Chapman S."/>
            <person name="Gujja S."/>
            <person name="Saif S."/>
            <person name="Birren B."/>
        </authorList>
    </citation>
    <scope>NUCLEOTIDE SEQUENCE [LARGE SCALE GENOMIC DNA]</scope>
    <source>
        <strain evidence="4">BCC8398</strain>
    </source>
</reference>
<dbReference type="InterPro" id="IPR007194">
    <property type="entry name" value="TRAPP_component"/>
</dbReference>
<dbReference type="AlphaFoldDB" id="A0A1B9H3Q0"/>
<dbReference type="GO" id="GO:0005802">
    <property type="term" value="C:trans-Golgi network"/>
    <property type="evidence" value="ECO:0007669"/>
    <property type="project" value="TreeGrafter"/>
</dbReference>
<feature type="region of interest" description="Disordered" evidence="2">
    <location>
        <begin position="239"/>
        <end position="310"/>
    </location>
</feature>
<dbReference type="Gene3D" id="3.30.1380.20">
    <property type="entry name" value="Trafficking protein particle complex subunit 3"/>
    <property type="match status" value="1"/>
</dbReference>
<dbReference type="GO" id="GO:0030008">
    <property type="term" value="C:TRAPP complex"/>
    <property type="evidence" value="ECO:0007669"/>
    <property type="project" value="TreeGrafter"/>
</dbReference>
<keyword evidence="4" id="KW-1185">Reference proteome</keyword>
<evidence type="ECO:0000256" key="2">
    <source>
        <dbReference type="SAM" id="MobiDB-lite"/>
    </source>
</evidence>
<dbReference type="SUPFAM" id="SSF111126">
    <property type="entry name" value="Ligand-binding domain in the NO signalling and Golgi transport"/>
    <property type="match status" value="1"/>
</dbReference>
<dbReference type="GO" id="GO:0006888">
    <property type="term" value="P:endoplasmic reticulum to Golgi vesicle-mediated transport"/>
    <property type="evidence" value="ECO:0007669"/>
    <property type="project" value="TreeGrafter"/>
</dbReference>
<name>A0A1B9H3Q0_9TREE</name>
<dbReference type="InterPro" id="IPR024096">
    <property type="entry name" value="NO_sig/Golgi_transp_ligand-bd"/>
</dbReference>
<evidence type="ECO:0000313" key="4">
    <source>
        <dbReference type="Proteomes" id="UP000092666"/>
    </source>
</evidence>
<feature type="region of interest" description="Disordered" evidence="2">
    <location>
        <begin position="68"/>
        <end position="98"/>
    </location>
</feature>
<comment type="similarity">
    <text evidence="1">Belongs to the TRAPP small subunits family. BET3 subfamily.</text>
</comment>
<organism evidence="3 4">
    <name type="scientific">Kwoniella heveanensis BCC8398</name>
    <dbReference type="NCBI Taxonomy" id="1296120"/>
    <lineage>
        <taxon>Eukaryota</taxon>
        <taxon>Fungi</taxon>
        <taxon>Dikarya</taxon>
        <taxon>Basidiomycota</taxon>
        <taxon>Agaricomycotina</taxon>
        <taxon>Tremellomycetes</taxon>
        <taxon>Tremellales</taxon>
        <taxon>Cryptococcaceae</taxon>
        <taxon>Kwoniella</taxon>
    </lineage>
</organism>
<protein>
    <submittedName>
        <fullName evidence="3">Transporter particle component</fullName>
    </submittedName>
</protein>
<accession>A0A1B9H3Q0</accession>
<dbReference type="InterPro" id="IPR037992">
    <property type="entry name" value="TRAPPC6/Trs33"/>
</dbReference>
<dbReference type="PANTHER" id="PTHR12817">
    <property type="entry name" value="TRAFFICKING PROTEIN PARTICLE COMPLEX SUBUNIT 6B"/>
    <property type="match status" value="1"/>
</dbReference>
<gene>
    <name evidence="3" type="ORF">I316_00128</name>
</gene>
<dbReference type="STRING" id="1296120.A0A1B9H3Q0"/>
<dbReference type="Pfam" id="PF04051">
    <property type="entry name" value="TRAPP"/>
    <property type="match status" value="1"/>
</dbReference>
<reference evidence="3 4" key="1">
    <citation type="submission" date="2013-07" db="EMBL/GenBank/DDBJ databases">
        <title>The Genome Sequence of Cryptococcus heveanensis BCC8398.</title>
        <authorList>
            <consortium name="The Broad Institute Genome Sequencing Platform"/>
            <person name="Cuomo C."/>
            <person name="Litvintseva A."/>
            <person name="Chen Y."/>
            <person name="Heitman J."/>
            <person name="Sun S."/>
            <person name="Springer D."/>
            <person name="Dromer F."/>
            <person name="Young S.K."/>
            <person name="Zeng Q."/>
            <person name="Gargeya S."/>
            <person name="Fitzgerald M."/>
            <person name="Abouelleil A."/>
            <person name="Alvarado L."/>
            <person name="Berlin A.M."/>
            <person name="Chapman S.B."/>
            <person name="Dewar J."/>
            <person name="Goldberg J."/>
            <person name="Griggs A."/>
            <person name="Gujja S."/>
            <person name="Hansen M."/>
            <person name="Howarth C."/>
            <person name="Imamovic A."/>
            <person name="Larimer J."/>
            <person name="McCowan C."/>
            <person name="Murphy C."/>
            <person name="Pearson M."/>
            <person name="Priest M."/>
            <person name="Roberts A."/>
            <person name="Saif S."/>
            <person name="Shea T."/>
            <person name="Sykes S."/>
            <person name="Wortman J."/>
            <person name="Nusbaum C."/>
            <person name="Birren B."/>
        </authorList>
    </citation>
    <scope>NUCLEOTIDE SEQUENCE [LARGE SCALE GENOMIC DNA]</scope>
    <source>
        <strain evidence="3 4">BCC8398</strain>
    </source>
</reference>
<feature type="compositionally biased region" description="Low complexity" evidence="2">
    <location>
        <begin position="271"/>
        <end position="283"/>
    </location>
</feature>
<dbReference type="OrthoDB" id="941624at2759"/>
<dbReference type="CDD" id="cd14944">
    <property type="entry name" value="TRAPPC6A_Trs33"/>
    <property type="match status" value="1"/>
</dbReference>
<evidence type="ECO:0000313" key="3">
    <source>
        <dbReference type="EMBL" id="OCF37904.1"/>
    </source>
</evidence>
<dbReference type="PANTHER" id="PTHR12817:SF0">
    <property type="entry name" value="GEO08327P1"/>
    <property type="match status" value="1"/>
</dbReference>
<feature type="compositionally biased region" description="Polar residues" evidence="2">
    <location>
        <begin position="243"/>
        <end position="261"/>
    </location>
</feature>
<dbReference type="GO" id="GO:0005801">
    <property type="term" value="C:cis-Golgi network"/>
    <property type="evidence" value="ECO:0007669"/>
    <property type="project" value="TreeGrafter"/>
</dbReference>
<dbReference type="Proteomes" id="UP000092666">
    <property type="component" value="Unassembled WGS sequence"/>
</dbReference>
<dbReference type="EMBL" id="KI669492">
    <property type="protein sequence ID" value="OCF37904.1"/>
    <property type="molecule type" value="Genomic_DNA"/>
</dbReference>
<sequence length="310" mass="32393">MSARPSTSSTHLPPAPSIPPAIHHLATPAPILIDSILPSYLLPNVLNLLRDSSRSVVRRKKEEEDQLRAEGLLLPLQSDTSGQGQGQGKGKGKVDEGHEEERLVEVALGKKVERIGLMVGGYIAEKLTLARPPLATHLDMIKFICKDLFLYVYSKQIDNLRTNHRGIFVLQSHSFPPLSNLSSHRGSSADMETAKLHLLFPQALIQGALARLGMHAIVTAESAGLPQCTFQIRTIKNPAAGTGNVNNPSTPSLAGTPTPNQGAGVGPGNVGATAGASASAGAGVSQHPGQGQGQGGRNTVAGLGIVTPSV</sequence>
<proteinExistence type="inferred from homology"/>